<comment type="caution">
    <text evidence="1">The sequence shown here is derived from an EMBL/GenBank/DDBJ whole genome shotgun (WGS) entry which is preliminary data.</text>
</comment>
<dbReference type="Proteomes" id="UP000290289">
    <property type="component" value="Chromosome 8"/>
</dbReference>
<protein>
    <submittedName>
        <fullName evidence="1">Uncharacterized protein</fullName>
    </submittedName>
</protein>
<dbReference type="EMBL" id="RDQH01000334">
    <property type="protein sequence ID" value="RXH91164.1"/>
    <property type="molecule type" value="Genomic_DNA"/>
</dbReference>
<reference evidence="1 2" key="1">
    <citation type="submission" date="2018-10" db="EMBL/GenBank/DDBJ databases">
        <title>A high-quality apple genome assembly.</title>
        <authorList>
            <person name="Hu J."/>
        </authorList>
    </citation>
    <scope>NUCLEOTIDE SEQUENCE [LARGE SCALE GENOMIC DNA]</scope>
    <source>
        <strain evidence="2">cv. HFTH1</strain>
        <tissue evidence="1">Young leaf</tissue>
    </source>
</reference>
<sequence>MDDESQHLPPDFALLTLARRPTDIFNRRDPSFCRAGIQRPRYVVVSLESRDRLVTLKRGAKSVAGAPSFEKEEEASSFCRERGDGIVFRGCKSHSHSLAFDSTLQNRGEVRKGTAEVFFRKVKVWKDDGDGDVCGQENASDDNRKIC</sequence>
<organism evidence="1 2">
    <name type="scientific">Malus domestica</name>
    <name type="common">Apple</name>
    <name type="synonym">Pyrus malus</name>
    <dbReference type="NCBI Taxonomy" id="3750"/>
    <lineage>
        <taxon>Eukaryota</taxon>
        <taxon>Viridiplantae</taxon>
        <taxon>Streptophyta</taxon>
        <taxon>Embryophyta</taxon>
        <taxon>Tracheophyta</taxon>
        <taxon>Spermatophyta</taxon>
        <taxon>Magnoliopsida</taxon>
        <taxon>eudicotyledons</taxon>
        <taxon>Gunneridae</taxon>
        <taxon>Pentapetalae</taxon>
        <taxon>rosids</taxon>
        <taxon>fabids</taxon>
        <taxon>Rosales</taxon>
        <taxon>Rosaceae</taxon>
        <taxon>Amygdaloideae</taxon>
        <taxon>Maleae</taxon>
        <taxon>Malus</taxon>
    </lineage>
</organism>
<gene>
    <name evidence="1" type="ORF">DVH24_020187</name>
</gene>
<name>A0A498JAK7_MALDO</name>
<evidence type="ECO:0000313" key="2">
    <source>
        <dbReference type="Proteomes" id="UP000290289"/>
    </source>
</evidence>
<evidence type="ECO:0000313" key="1">
    <source>
        <dbReference type="EMBL" id="RXH91164.1"/>
    </source>
</evidence>
<dbReference type="AlphaFoldDB" id="A0A498JAK7"/>
<accession>A0A498JAK7</accession>
<proteinExistence type="predicted"/>
<keyword evidence="2" id="KW-1185">Reference proteome</keyword>